<dbReference type="PATRIC" id="fig|1328313.3.peg.406"/>
<dbReference type="SUPFAM" id="SSF51445">
    <property type="entry name" value="(Trans)glycosidases"/>
    <property type="match status" value="1"/>
</dbReference>
<sequence length="126" mass="13942">MPPLVLHSIFSKDFSALAKWLKISPRNCITVLDTHDGIGIIDVGPMAGKAGLFNENEIDHLVEKIHNNSQGQSRLATGAAASNVDLYQVNCTYYDALAQNNFYYLLARAIRFFAPGTPQVYYSSFV</sequence>
<dbReference type="EMBL" id="ARZY01000002">
    <property type="protein sequence ID" value="EWH11907.1"/>
    <property type="molecule type" value="Genomic_DNA"/>
</dbReference>
<dbReference type="PANTHER" id="PTHR38784">
    <property type="entry name" value="SUCROSE PHOSPHORYLASE"/>
    <property type="match status" value="1"/>
</dbReference>
<dbReference type="STRING" id="1328313.DS2_01948"/>
<dbReference type="PANTHER" id="PTHR38784:SF1">
    <property type="entry name" value="SUCROSE PHOSPHORYLASE"/>
    <property type="match status" value="1"/>
</dbReference>
<gene>
    <name evidence="1" type="ORF">DS2_01948</name>
</gene>
<dbReference type="Proteomes" id="UP000019276">
    <property type="component" value="Unassembled WGS sequence"/>
</dbReference>
<dbReference type="eggNOG" id="COG0366">
    <property type="taxonomic scope" value="Bacteria"/>
</dbReference>
<dbReference type="AlphaFoldDB" id="W7QSB4"/>
<accession>W7QSB4</accession>
<comment type="caution">
    <text evidence="1">The sequence shown here is derived from an EMBL/GenBank/DDBJ whole genome shotgun (WGS) entry which is preliminary data.</text>
</comment>
<organism evidence="1 2">
    <name type="scientific">Catenovulum agarivorans DS-2</name>
    <dbReference type="NCBI Taxonomy" id="1328313"/>
    <lineage>
        <taxon>Bacteria</taxon>
        <taxon>Pseudomonadati</taxon>
        <taxon>Pseudomonadota</taxon>
        <taxon>Gammaproteobacteria</taxon>
        <taxon>Alteromonadales</taxon>
        <taxon>Alteromonadaceae</taxon>
        <taxon>Catenovulum</taxon>
    </lineage>
</organism>
<evidence type="ECO:0000313" key="1">
    <source>
        <dbReference type="EMBL" id="EWH11907.1"/>
    </source>
</evidence>
<proteinExistence type="predicted"/>
<evidence type="ECO:0000313" key="2">
    <source>
        <dbReference type="Proteomes" id="UP000019276"/>
    </source>
</evidence>
<keyword evidence="2" id="KW-1185">Reference proteome</keyword>
<dbReference type="Gene3D" id="3.20.20.80">
    <property type="entry name" value="Glycosidases"/>
    <property type="match status" value="1"/>
</dbReference>
<dbReference type="InterPro" id="IPR017853">
    <property type="entry name" value="GH"/>
</dbReference>
<reference evidence="1 2" key="1">
    <citation type="journal article" date="2014" name="Genome Announc.">
        <title>Draft Genome Sequence of the Agar-Degrading Bacterium Catenovulum sp. Strain DS-2, Isolated from Intestines of Haliotis diversicolor.</title>
        <authorList>
            <person name="Shan D."/>
            <person name="Li X."/>
            <person name="Gu Z."/>
            <person name="Wei G."/>
            <person name="Gao Z."/>
            <person name="Shao Z."/>
        </authorList>
    </citation>
    <scope>NUCLEOTIDE SEQUENCE [LARGE SCALE GENOMIC DNA]</scope>
    <source>
        <strain evidence="1 2">DS-2</strain>
    </source>
</reference>
<protein>
    <submittedName>
        <fullName evidence="1">Sucrose phosphorylase</fullName>
    </submittedName>
</protein>
<name>W7QSB4_9ALTE</name>